<dbReference type="InterPro" id="IPR003838">
    <property type="entry name" value="ABC3_permease_C"/>
</dbReference>
<dbReference type="GO" id="GO:0005886">
    <property type="term" value="C:plasma membrane"/>
    <property type="evidence" value="ECO:0007669"/>
    <property type="project" value="UniProtKB-SubCell"/>
</dbReference>
<feature type="transmembrane region" description="Helical" evidence="6">
    <location>
        <begin position="20"/>
        <end position="40"/>
    </location>
</feature>
<dbReference type="AlphaFoldDB" id="A0A0C2VVA7"/>
<evidence type="ECO:0000256" key="1">
    <source>
        <dbReference type="ARBA" id="ARBA00004651"/>
    </source>
</evidence>
<dbReference type="Pfam" id="PF02687">
    <property type="entry name" value="FtsX"/>
    <property type="match status" value="1"/>
</dbReference>
<evidence type="ECO:0000256" key="5">
    <source>
        <dbReference type="ARBA" id="ARBA00023136"/>
    </source>
</evidence>
<reference evidence="8 9" key="1">
    <citation type="submission" date="2015-01" db="EMBL/GenBank/DDBJ databases">
        <title>Jeotgalibacillus campisalis genome sequencing.</title>
        <authorList>
            <person name="Goh K.M."/>
            <person name="Chan K.-G."/>
            <person name="Yaakop A.S."/>
            <person name="Ee R."/>
            <person name="Gan H.M."/>
            <person name="Chan C.S."/>
        </authorList>
    </citation>
    <scope>NUCLEOTIDE SEQUENCE [LARGE SCALE GENOMIC DNA]</scope>
    <source>
        <strain evidence="8 9">SF-57</strain>
    </source>
</reference>
<dbReference type="OrthoDB" id="1705903at2"/>
<feature type="transmembrane region" description="Helical" evidence="6">
    <location>
        <begin position="196"/>
        <end position="218"/>
    </location>
</feature>
<evidence type="ECO:0000313" key="8">
    <source>
        <dbReference type="EMBL" id="KIL48351.1"/>
    </source>
</evidence>
<keyword evidence="9" id="KW-1185">Reference proteome</keyword>
<evidence type="ECO:0000256" key="4">
    <source>
        <dbReference type="ARBA" id="ARBA00022989"/>
    </source>
</evidence>
<comment type="similarity">
    <text evidence="6">Belongs to the ABC-4 integral membrane protein family.</text>
</comment>
<feature type="transmembrane region" description="Helical" evidence="6">
    <location>
        <begin position="584"/>
        <end position="602"/>
    </location>
</feature>
<dbReference type="InterPro" id="IPR052536">
    <property type="entry name" value="ABC-4_Integral_Memb_Prot"/>
</dbReference>
<dbReference type="Proteomes" id="UP000031972">
    <property type="component" value="Unassembled WGS sequence"/>
</dbReference>
<feature type="transmembrane region" description="Helical" evidence="6">
    <location>
        <begin position="152"/>
        <end position="175"/>
    </location>
</feature>
<accession>A0A0C2VVA7</accession>
<keyword evidence="2 6" id="KW-1003">Cell membrane</keyword>
<dbReference type="PANTHER" id="PTHR46795:SF3">
    <property type="entry name" value="ABC TRANSPORTER PERMEASE"/>
    <property type="match status" value="1"/>
</dbReference>
<feature type="transmembrane region" description="Helical" evidence="6">
    <location>
        <begin position="230"/>
        <end position="252"/>
    </location>
</feature>
<evidence type="ECO:0000259" key="7">
    <source>
        <dbReference type="Pfam" id="PF02687"/>
    </source>
</evidence>
<keyword evidence="6" id="KW-0813">Transport</keyword>
<evidence type="ECO:0000256" key="6">
    <source>
        <dbReference type="PIRNR" id="PIRNR018968"/>
    </source>
</evidence>
<feature type="domain" description="ABC3 transporter permease C-terminal" evidence="7">
    <location>
        <begin position="60"/>
        <end position="179"/>
    </location>
</feature>
<comment type="caution">
    <text evidence="8">The sequence shown here is derived from an EMBL/GenBank/DDBJ whole genome shotgun (WGS) entry which is preliminary data.</text>
</comment>
<gene>
    <name evidence="8" type="ORF">KR50_13870</name>
</gene>
<feature type="transmembrane region" description="Helical" evidence="6">
    <location>
        <begin position="60"/>
        <end position="79"/>
    </location>
</feature>
<sequence>MSINQLIFRSFQKNLKSYSLYVFALMFSAALYFAFVTLQYDPSMDEASGSVKGAAGIRTASVLLIAIVTVFLLYANNLFIKRRSKEIGLFQLIGMTKNRIFAILSAENLLLYYSSLIVGIFIGFVISKVVAMSLFKLTGVEDTADLYFSSQAFIQTLLVFSAVYLLIMAMNYLFIKRQSILSLFHVKSKTESRVKKISILEILIGLLGILLIAAGYYVSSRLFDGEFVSMTQLFAVMVFILGSVILGTYFFYKGSVSFMANLIRKKKGGYLNINQVMSLSSIMFRMKSNAMLLTIITTVSALAIGLLSLSYISYYSAGKTAQSAAPDDFTFVSEEDAAVFGEILDENGIAYSEKQIDVIQAEVGIEGILGTDLDNFNFEDGKMIMAVMSESQVEDMEVNEDEILFSGSNDALQALLNLQDEGTLTLHGTTTEVSKEYAGLIDESVLPFYFAGGVPAAIVDEAVFAALSEDSNEEIQEESSLYIGFTLEDSDTVETANELFTGMPFSDEPGSNSQYAAELQQKMNMGFIMFVVGFLGLTFLITSGCILYFKQVEEGDEEQPSYKILRKLGFTQKDLLQGILQKQLFNFGIPLVIGLLHSYFAVQSGWFFFGTELWTPMIIVMVLYAALYSIFGILSVLHYKKVIRMSLQ</sequence>
<dbReference type="PATRIC" id="fig|220754.4.peg.1412"/>
<dbReference type="EMBL" id="JXRR01000013">
    <property type="protein sequence ID" value="KIL48351.1"/>
    <property type="molecule type" value="Genomic_DNA"/>
</dbReference>
<organism evidence="8 9">
    <name type="scientific">Jeotgalibacillus campisalis</name>
    <dbReference type="NCBI Taxonomy" id="220754"/>
    <lineage>
        <taxon>Bacteria</taxon>
        <taxon>Bacillati</taxon>
        <taxon>Bacillota</taxon>
        <taxon>Bacilli</taxon>
        <taxon>Bacillales</taxon>
        <taxon>Caryophanaceae</taxon>
        <taxon>Jeotgalibacillus</taxon>
    </lineage>
</organism>
<keyword evidence="4 6" id="KW-1133">Transmembrane helix</keyword>
<dbReference type="InterPro" id="IPR027022">
    <property type="entry name" value="ABC_permease_BceB-typ"/>
</dbReference>
<feature type="transmembrane region" description="Helical" evidence="6">
    <location>
        <begin position="614"/>
        <end position="637"/>
    </location>
</feature>
<feature type="transmembrane region" description="Helical" evidence="6">
    <location>
        <begin position="290"/>
        <end position="314"/>
    </location>
</feature>
<evidence type="ECO:0000313" key="9">
    <source>
        <dbReference type="Proteomes" id="UP000031972"/>
    </source>
</evidence>
<name>A0A0C2VVA7_9BACL</name>
<dbReference type="GO" id="GO:0055085">
    <property type="term" value="P:transmembrane transport"/>
    <property type="evidence" value="ECO:0007669"/>
    <property type="project" value="UniProtKB-UniRule"/>
</dbReference>
<keyword evidence="5 6" id="KW-0472">Membrane</keyword>
<dbReference type="PANTHER" id="PTHR46795">
    <property type="entry name" value="ABC TRANSPORTER PERMEASE-RELATED-RELATED"/>
    <property type="match status" value="1"/>
</dbReference>
<evidence type="ECO:0000256" key="2">
    <source>
        <dbReference type="ARBA" id="ARBA00022475"/>
    </source>
</evidence>
<comment type="subcellular location">
    <subcellularLocation>
        <location evidence="1 6">Cell membrane</location>
        <topology evidence="1 6">Multi-pass membrane protein</topology>
    </subcellularLocation>
</comment>
<proteinExistence type="inferred from homology"/>
<feature type="transmembrane region" description="Helical" evidence="6">
    <location>
        <begin position="100"/>
        <end position="126"/>
    </location>
</feature>
<feature type="transmembrane region" description="Helical" evidence="6">
    <location>
        <begin position="527"/>
        <end position="549"/>
    </location>
</feature>
<evidence type="ECO:0000256" key="3">
    <source>
        <dbReference type="ARBA" id="ARBA00022692"/>
    </source>
</evidence>
<dbReference type="PIRSF" id="PIRSF018968">
    <property type="entry name" value="ABC_permease_BceB"/>
    <property type="match status" value="1"/>
</dbReference>
<dbReference type="RefSeq" id="WP_041056457.1">
    <property type="nucleotide sequence ID" value="NZ_JXRR01000013.1"/>
</dbReference>
<keyword evidence="3 6" id="KW-0812">Transmembrane</keyword>
<protein>
    <submittedName>
        <fullName evidence="8">Bacitracin ABC transporter permease</fullName>
    </submittedName>
</protein>